<evidence type="ECO:0000313" key="3">
    <source>
        <dbReference type="EMBL" id="OGM33129.1"/>
    </source>
</evidence>
<feature type="transmembrane region" description="Helical" evidence="1">
    <location>
        <begin position="160"/>
        <end position="189"/>
    </location>
</feature>
<accession>A0A1F7Z1Z8</accession>
<comment type="caution">
    <text evidence="3">The sequence shown here is derived from an EMBL/GenBank/DDBJ whole genome shotgun (WGS) entry which is preliminary data.</text>
</comment>
<dbReference type="PANTHER" id="PTHR40076">
    <property type="entry name" value="MEMBRANE PROTEIN-RELATED"/>
    <property type="match status" value="1"/>
</dbReference>
<evidence type="ECO:0000313" key="4">
    <source>
        <dbReference type="Proteomes" id="UP000177169"/>
    </source>
</evidence>
<dbReference type="Proteomes" id="UP000177169">
    <property type="component" value="Unassembled WGS sequence"/>
</dbReference>
<feature type="transmembrane region" description="Helical" evidence="1">
    <location>
        <begin position="100"/>
        <end position="126"/>
    </location>
</feature>
<evidence type="ECO:0000256" key="1">
    <source>
        <dbReference type="SAM" id="Phobius"/>
    </source>
</evidence>
<proteinExistence type="predicted"/>
<keyword evidence="1" id="KW-1133">Transmembrane helix</keyword>
<gene>
    <name evidence="3" type="ORF">A3D01_01620</name>
</gene>
<protein>
    <recommendedName>
        <fullName evidence="2">DUF7847 domain-containing protein</fullName>
    </recommendedName>
</protein>
<organism evidence="3 4">
    <name type="scientific">Candidatus Woesebacteria bacterium RIFCSPHIGHO2_02_FULL_39_13</name>
    <dbReference type="NCBI Taxonomy" id="1802505"/>
    <lineage>
        <taxon>Bacteria</taxon>
        <taxon>Candidatus Woeseibacteriota</taxon>
    </lineage>
</organism>
<dbReference type="InterPro" id="IPR057169">
    <property type="entry name" value="DUF7847"/>
</dbReference>
<keyword evidence="1" id="KW-0812">Transmembrane</keyword>
<sequence>MIKFSKKEAVIFGWVTFKSNFWFYLGVIATVGIISWLPEYMRSKLPENARLIRNIYQLIGIVLSSVVTLGFIKIILNSVDKKKLQYSELFKNYRFILKYWLAEIIGGLITVAGFFLFIIPGIILAIKFQFIDYFIIDKGQGPIEAIKSSWEITRGIKWELFVFGLLIIGINLLGLLALGVGIIITYPVTTLAQAYVYRKLAKSNKKKTKVVIEKNV</sequence>
<dbReference type="Pfam" id="PF25231">
    <property type="entry name" value="DUF7847"/>
    <property type="match status" value="1"/>
</dbReference>
<dbReference type="PANTHER" id="PTHR40076:SF1">
    <property type="entry name" value="MEMBRANE PROTEIN"/>
    <property type="match status" value="1"/>
</dbReference>
<reference evidence="3 4" key="1">
    <citation type="journal article" date="2016" name="Nat. Commun.">
        <title>Thousands of microbial genomes shed light on interconnected biogeochemical processes in an aquifer system.</title>
        <authorList>
            <person name="Anantharaman K."/>
            <person name="Brown C.T."/>
            <person name="Hug L.A."/>
            <person name="Sharon I."/>
            <person name="Castelle C.J."/>
            <person name="Probst A.J."/>
            <person name="Thomas B.C."/>
            <person name="Singh A."/>
            <person name="Wilkins M.J."/>
            <person name="Karaoz U."/>
            <person name="Brodie E.L."/>
            <person name="Williams K.H."/>
            <person name="Hubbard S.S."/>
            <person name="Banfield J.F."/>
        </authorList>
    </citation>
    <scope>NUCLEOTIDE SEQUENCE [LARGE SCALE GENOMIC DNA]</scope>
</reference>
<keyword evidence="1" id="KW-0472">Membrane</keyword>
<dbReference type="AlphaFoldDB" id="A0A1F7Z1Z8"/>
<name>A0A1F7Z1Z8_9BACT</name>
<feature type="transmembrane region" description="Helical" evidence="1">
    <location>
        <begin position="21"/>
        <end position="38"/>
    </location>
</feature>
<feature type="transmembrane region" description="Helical" evidence="1">
    <location>
        <begin position="58"/>
        <end position="79"/>
    </location>
</feature>
<dbReference type="EMBL" id="MGGR01000022">
    <property type="protein sequence ID" value="OGM33129.1"/>
    <property type="molecule type" value="Genomic_DNA"/>
</dbReference>
<evidence type="ECO:0000259" key="2">
    <source>
        <dbReference type="Pfam" id="PF25231"/>
    </source>
</evidence>
<dbReference type="InterPro" id="IPR010380">
    <property type="entry name" value="DUF975"/>
</dbReference>
<feature type="domain" description="DUF7847" evidence="2">
    <location>
        <begin position="60"/>
        <end position="187"/>
    </location>
</feature>